<dbReference type="Proteomes" id="UP000189703">
    <property type="component" value="Unplaced"/>
</dbReference>
<protein>
    <submittedName>
        <fullName evidence="3 4">Uncharacterized protein LOC104608032</fullName>
    </submittedName>
</protein>
<feature type="compositionally biased region" description="Acidic residues" evidence="1">
    <location>
        <begin position="88"/>
        <end position="111"/>
    </location>
</feature>
<accession>A0A1U8AZI3</accession>
<gene>
    <name evidence="3 4 5" type="primary">LOC104608032</name>
</gene>
<dbReference type="OrthoDB" id="666348at2759"/>
<keyword evidence="2" id="KW-1185">Reference proteome</keyword>
<evidence type="ECO:0000256" key="1">
    <source>
        <dbReference type="SAM" id="MobiDB-lite"/>
    </source>
</evidence>
<evidence type="ECO:0000313" key="4">
    <source>
        <dbReference type="RefSeq" id="XP_010272191.1"/>
    </source>
</evidence>
<reference evidence="3 4" key="1">
    <citation type="submission" date="2025-04" db="UniProtKB">
        <authorList>
            <consortium name="RefSeq"/>
        </authorList>
    </citation>
    <scope>IDENTIFICATION</scope>
</reference>
<dbReference type="PANTHER" id="PTHR33167">
    <property type="entry name" value="TRANSCRIPTION FACTOR, PUTATIVE (DUF863)-RELATED"/>
    <property type="match status" value="1"/>
</dbReference>
<dbReference type="RefSeq" id="XP_010272191.1">
    <property type="nucleotide sequence ID" value="XM_010273889.2"/>
</dbReference>
<name>A0A1U8AZI3_NELNU</name>
<organism evidence="2 3">
    <name type="scientific">Nelumbo nucifera</name>
    <name type="common">Sacred lotus</name>
    <dbReference type="NCBI Taxonomy" id="4432"/>
    <lineage>
        <taxon>Eukaryota</taxon>
        <taxon>Viridiplantae</taxon>
        <taxon>Streptophyta</taxon>
        <taxon>Embryophyta</taxon>
        <taxon>Tracheophyta</taxon>
        <taxon>Spermatophyta</taxon>
        <taxon>Magnoliopsida</taxon>
        <taxon>Proteales</taxon>
        <taxon>Nelumbonaceae</taxon>
        <taxon>Nelumbo</taxon>
    </lineage>
</organism>
<dbReference type="RefSeq" id="XP_019055118.1">
    <property type="nucleotide sequence ID" value="XM_019199573.1"/>
</dbReference>
<dbReference type="GeneID" id="104608032"/>
<evidence type="ECO:0000313" key="2">
    <source>
        <dbReference type="Proteomes" id="UP000189703"/>
    </source>
</evidence>
<sequence length="215" mass="24913">MERILKPYDKESMKMAMLKHEKTFKEQLYELHRLYQIQKMLMNNMKGSTGPDRCVPNGWNLEKDISFSQANCTYREQQKPRRRLDLEQPAEDCNADEGGDGVLEIEDESDIELTLGPAIYRRRKKDETPLTSDSGPSFSSSSTESGHMKTNTGAHNRIDTREELGGHNWGLIQVPDMQSGFQSERKNTFDVEEQLRQETLNRPPWLYHVFSLNLT</sequence>
<feature type="compositionally biased region" description="Basic and acidic residues" evidence="1">
    <location>
        <begin position="76"/>
        <end position="86"/>
    </location>
</feature>
<evidence type="ECO:0000313" key="3">
    <source>
        <dbReference type="RefSeq" id="XP_010272182.1"/>
    </source>
</evidence>
<dbReference type="OMA" id="TNTHCEE"/>
<dbReference type="PANTHER" id="PTHR33167:SF26">
    <property type="entry name" value="EXPRESSED PROTEIN"/>
    <property type="match status" value="1"/>
</dbReference>
<proteinExistence type="predicted"/>
<dbReference type="AlphaFoldDB" id="A0A1U8AZI3"/>
<feature type="region of interest" description="Disordered" evidence="1">
    <location>
        <begin position="76"/>
        <end position="155"/>
    </location>
</feature>
<dbReference type="RefSeq" id="XP_010272182.1">
    <property type="nucleotide sequence ID" value="XM_010273880.2"/>
</dbReference>
<evidence type="ECO:0000313" key="5">
    <source>
        <dbReference type="RefSeq" id="XP_019055118.1"/>
    </source>
</evidence>
<dbReference type="eggNOG" id="ENOG502RZK6">
    <property type="taxonomic scope" value="Eukaryota"/>
</dbReference>
<dbReference type="KEGG" id="nnu:104608032"/>
<feature type="compositionally biased region" description="Low complexity" evidence="1">
    <location>
        <begin position="132"/>
        <end position="145"/>
    </location>
</feature>